<sequence>MIALVCLSLLSLLLPAQLQAYNPTASSHQFEKRLIGGCTTVTPGQVKNCLQQNDPATYQLCKCCKDETATIQCITTKTACQSSNQNSCVSNTNSGNGALN</sequence>
<accession>A0A5B0QII8</accession>
<dbReference type="OrthoDB" id="10328260at2759"/>
<keyword evidence="2" id="KW-0732">Signal</keyword>
<dbReference type="EMBL" id="VSWC01000015">
    <property type="protein sequence ID" value="KAA1112920.1"/>
    <property type="molecule type" value="Genomic_DNA"/>
</dbReference>
<evidence type="ECO:0000256" key="1">
    <source>
        <dbReference type="SAM" id="MobiDB-lite"/>
    </source>
</evidence>
<feature type="region of interest" description="Disordered" evidence="1">
    <location>
        <begin position="80"/>
        <end position="100"/>
    </location>
</feature>
<dbReference type="AlphaFoldDB" id="A0A5B0QII8"/>
<feature type="compositionally biased region" description="Low complexity" evidence="1">
    <location>
        <begin position="80"/>
        <end position="94"/>
    </location>
</feature>
<reference evidence="3 4" key="1">
    <citation type="submission" date="2019-05" db="EMBL/GenBank/DDBJ databases">
        <title>Emergence of the Ug99 lineage of the wheat stem rust pathogen through somatic hybridization.</title>
        <authorList>
            <person name="Li F."/>
            <person name="Upadhyaya N.M."/>
            <person name="Sperschneider J."/>
            <person name="Matny O."/>
            <person name="Nguyen-Phuc H."/>
            <person name="Mago R."/>
            <person name="Raley C."/>
            <person name="Miller M.E."/>
            <person name="Silverstein K.A.T."/>
            <person name="Henningsen E."/>
            <person name="Hirsch C.D."/>
            <person name="Visser B."/>
            <person name="Pretorius Z.A."/>
            <person name="Steffenson B.J."/>
            <person name="Schwessinger B."/>
            <person name="Dodds P.N."/>
            <person name="Figueroa M."/>
        </authorList>
    </citation>
    <scope>NUCLEOTIDE SEQUENCE [LARGE SCALE GENOMIC DNA]</scope>
    <source>
        <strain evidence="3">21-0</strain>
    </source>
</reference>
<feature type="chain" id="PRO_5022751857" evidence="2">
    <location>
        <begin position="21"/>
        <end position="100"/>
    </location>
</feature>
<organism evidence="3 4">
    <name type="scientific">Puccinia graminis f. sp. tritici</name>
    <dbReference type="NCBI Taxonomy" id="56615"/>
    <lineage>
        <taxon>Eukaryota</taxon>
        <taxon>Fungi</taxon>
        <taxon>Dikarya</taxon>
        <taxon>Basidiomycota</taxon>
        <taxon>Pucciniomycotina</taxon>
        <taxon>Pucciniomycetes</taxon>
        <taxon>Pucciniales</taxon>
        <taxon>Pucciniaceae</taxon>
        <taxon>Puccinia</taxon>
    </lineage>
</organism>
<comment type="caution">
    <text evidence="3">The sequence shown here is derived from an EMBL/GenBank/DDBJ whole genome shotgun (WGS) entry which is preliminary data.</text>
</comment>
<proteinExistence type="predicted"/>
<feature type="signal peptide" evidence="2">
    <location>
        <begin position="1"/>
        <end position="20"/>
    </location>
</feature>
<protein>
    <submittedName>
        <fullName evidence="3">Uncharacterized protein</fullName>
    </submittedName>
</protein>
<evidence type="ECO:0000313" key="3">
    <source>
        <dbReference type="EMBL" id="KAA1112920.1"/>
    </source>
</evidence>
<name>A0A5B0QII8_PUCGR</name>
<gene>
    <name evidence="3" type="ORF">PGT21_015557</name>
</gene>
<keyword evidence="4" id="KW-1185">Reference proteome</keyword>
<dbReference type="Proteomes" id="UP000324748">
    <property type="component" value="Unassembled WGS sequence"/>
</dbReference>
<evidence type="ECO:0000313" key="4">
    <source>
        <dbReference type="Proteomes" id="UP000324748"/>
    </source>
</evidence>
<evidence type="ECO:0000256" key="2">
    <source>
        <dbReference type="SAM" id="SignalP"/>
    </source>
</evidence>